<dbReference type="AlphaFoldDB" id="A0A3B1CI04"/>
<dbReference type="EMBL" id="UOGD01000273">
    <property type="protein sequence ID" value="VAX24403.1"/>
    <property type="molecule type" value="Genomic_DNA"/>
</dbReference>
<name>A0A3B1CI04_9ZZZZ</name>
<gene>
    <name evidence="2" type="ORF">MNBD_IGNAVI01-336</name>
</gene>
<dbReference type="InterPro" id="IPR014730">
    <property type="entry name" value="ETF_a/b_N"/>
</dbReference>
<dbReference type="PANTHER" id="PTHR21294:SF17">
    <property type="entry name" value="PROTEIN FIXA"/>
    <property type="match status" value="1"/>
</dbReference>
<accession>A0A3B1CI04</accession>
<dbReference type="GO" id="GO:0009055">
    <property type="term" value="F:electron transfer activity"/>
    <property type="evidence" value="ECO:0007669"/>
    <property type="project" value="InterPro"/>
</dbReference>
<feature type="domain" description="Electron transfer flavoprotein alpha/beta-subunit N-terminal" evidence="1">
    <location>
        <begin position="22"/>
        <end position="219"/>
    </location>
</feature>
<dbReference type="Gene3D" id="3.40.50.620">
    <property type="entry name" value="HUPs"/>
    <property type="match status" value="1"/>
</dbReference>
<sequence length="269" mass="29499">MHALVFIKQVPDASQVRINYETGTLIREGVPAILNPYEVHAVEEAVKIKQKFGGKVTILTMGPMQAAEALRECLSRGADKGYLLSDRIFAGSDTLATSYALYEGAKKIIELEGEVDFFFAGKQAIDGDTAQTGPGIATRFNIPLVTYLTKLDEVNLEEKYVIATRLTEFGQETLKVPIPVFFTVEESLNTLSHSPLPWLVKAAQSKIEILSGENVNLDKNQCGLKNSPTIVKKAFTPEKKKRGVTLTGTLDEVVNQAVEKVAPFLNDVL</sequence>
<dbReference type="SUPFAM" id="SSF52402">
    <property type="entry name" value="Adenine nucleotide alpha hydrolases-like"/>
    <property type="match status" value="1"/>
</dbReference>
<evidence type="ECO:0000313" key="2">
    <source>
        <dbReference type="EMBL" id="VAX24403.1"/>
    </source>
</evidence>
<protein>
    <submittedName>
        <fullName evidence="2">Electron transfer flavoprotein, beta subunit</fullName>
    </submittedName>
</protein>
<organism evidence="2">
    <name type="scientific">hydrothermal vent metagenome</name>
    <dbReference type="NCBI Taxonomy" id="652676"/>
    <lineage>
        <taxon>unclassified sequences</taxon>
        <taxon>metagenomes</taxon>
        <taxon>ecological metagenomes</taxon>
    </lineage>
</organism>
<proteinExistence type="predicted"/>
<dbReference type="CDD" id="cd01714">
    <property type="entry name" value="ETF_beta"/>
    <property type="match status" value="1"/>
</dbReference>
<dbReference type="PIRSF" id="PIRSF000090">
    <property type="entry name" value="Beta-ETF"/>
    <property type="match status" value="1"/>
</dbReference>
<dbReference type="Pfam" id="PF01012">
    <property type="entry name" value="ETF"/>
    <property type="match status" value="1"/>
</dbReference>
<dbReference type="InterPro" id="IPR014729">
    <property type="entry name" value="Rossmann-like_a/b/a_fold"/>
</dbReference>
<dbReference type="SMART" id="SM00893">
    <property type="entry name" value="ETF"/>
    <property type="match status" value="1"/>
</dbReference>
<evidence type="ECO:0000259" key="1">
    <source>
        <dbReference type="SMART" id="SM00893"/>
    </source>
</evidence>
<dbReference type="InterPro" id="IPR012255">
    <property type="entry name" value="ETF_b"/>
</dbReference>
<reference evidence="2" key="1">
    <citation type="submission" date="2018-06" db="EMBL/GenBank/DDBJ databases">
        <authorList>
            <person name="Zhirakovskaya E."/>
        </authorList>
    </citation>
    <scope>NUCLEOTIDE SEQUENCE</scope>
</reference>
<dbReference type="InterPro" id="IPR033948">
    <property type="entry name" value="ETF_beta_N"/>
</dbReference>
<dbReference type="PANTHER" id="PTHR21294">
    <property type="entry name" value="ELECTRON TRANSFER FLAVOPROTEIN BETA-SUBUNIT"/>
    <property type="match status" value="1"/>
</dbReference>